<reference evidence="3" key="1">
    <citation type="submission" date="2023-09" db="EMBL/GenBank/DDBJ databases">
        <title>Flavobacterium sp. 20NA77.7 isolated from freshwater.</title>
        <authorList>
            <person name="Le V."/>
            <person name="Ko S.-R."/>
            <person name="Ahn C.-Y."/>
            <person name="Oh H.-M."/>
        </authorList>
    </citation>
    <scope>NUCLEOTIDE SEQUENCE</scope>
    <source>
        <strain evidence="3">20NA77.7</strain>
    </source>
</reference>
<dbReference type="Pfam" id="PF04023">
    <property type="entry name" value="FeoA"/>
    <property type="match status" value="1"/>
</dbReference>
<evidence type="ECO:0000313" key="4">
    <source>
        <dbReference type="Proteomes" id="UP001180481"/>
    </source>
</evidence>
<dbReference type="InterPro" id="IPR052713">
    <property type="entry name" value="FeoA"/>
</dbReference>
<dbReference type="Proteomes" id="UP001180481">
    <property type="component" value="Chromosome"/>
</dbReference>
<dbReference type="SMART" id="SM00899">
    <property type="entry name" value="FeoA"/>
    <property type="match status" value="1"/>
</dbReference>
<evidence type="ECO:0000256" key="1">
    <source>
        <dbReference type="ARBA" id="ARBA00023004"/>
    </source>
</evidence>
<dbReference type="EMBL" id="CP133721">
    <property type="protein sequence ID" value="WMW78021.1"/>
    <property type="molecule type" value="Genomic_DNA"/>
</dbReference>
<keyword evidence="4" id="KW-1185">Reference proteome</keyword>
<dbReference type="PANTHER" id="PTHR42954">
    <property type="entry name" value="FE(2+) TRANSPORT PROTEIN A"/>
    <property type="match status" value="1"/>
</dbReference>
<dbReference type="SUPFAM" id="SSF50037">
    <property type="entry name" value="C-terminal domain of transcriptional repressors"/>
    <property type="match status" value="1"/>
</dbReference>
<dbReference type="RefSeq" id="WP_309532347.1">
    <property type="nucleotide sequence ID" value="NZ_CP133721.1"/>
</dbReference>
<sequence>MEKYNASQLIKGQKAEISAIDINEIPLKLIEMGCLPGNNIELIQIAPLGDPFFFTINDAKVAIRKSTASYIYIHIESLQ</sequence>
<dbReference type="InterPro" id="IPR008988">
    <property type="entry name" value="Transcriptional_repressor_C"/>
</dbReference>
<organism evidence="3 4">
    <name type="scientific">Flavobacterium nakdongensis</name>
    <dbReference type="NCBI Taxonomy" id="3073563"/>
    <lineage>
        <taxon>Bacteria</taxon>
        <taxon>Pseudomonadati</taxon>
        <taxon>Bacteroidota</taxon>
        <taxon>Flavobacteriia</taxon>
        <taxon>Flavobacteriales</taxon>
        <taxon>Flavobacteriaceae</taxon>
        <taxon>Flavobacterium</taxon>
    </lineage>
</organism>
<feature type="domain" description="Ferrous iron transporter FeoA-like" evidence="2">
    <location>
        <begin position="4"/>
        <end position="75"/>
    </location>
</feature>
<evidence type="ECO:0000313" key="3">
    <source>
        <dbReference type="EMBL" id="WMW78021.1"/>
    </source>
</evidence>
<evidence type="ECO:0000259" key="2">
    <source>
        <dbReference type="SMART" id="SM00899"/>
    </source>
</evidence>
<gene>
    <name evidence="3" type="ORF">RF683_00830</name>
</gene>
<dbReference type="InterPro" id="IPR038157">
    <property type="entry name" value="FeoA_core_dom"/>
</dbReference>
<dbReference type="Gene3D" id="2.30.30.90">
    <property type="match status" value="1"/>
</dbReference>
<name>A0ABY9R9V4_9FLAO</name>
<keyword evidence="1" id="KW-0408">Iron</keyword>
<dbReference type="PANTHER" id="PTHR42954:SF2">
    <property type="entry name" value="FE(2+) TRANSPORT PROTEIN A"/>
    <property type="match status" value="1"/>
</dbReference>
<accession>A0ABY9R9V4</accession>
<protein>
    <submittedName>
        <fullName evidence="3">FeoA family protein</fullName>
    </submittedName>
</protein>
<proteinExistence type="predicted"/>
<dbReference type="InterPro" id="IPR007167">
    <property type="entry name" value="Fe-transptr_FeoA-like"/>
</dbReference>